<keyword evidence="5 7" id="KW-1133">Transmembrane helix</keyword>
<feature type="domain" description="ABC transmembrane type-1" evidence="8">
    <location>
        <begin position="65"/>
        <end position="256"/>
    </location>
</feature>
<evidence type="ECO:0000256" key="1">
    <source>
        <dbReference type="ARBA" id="ARBA00004651"/>
    </source>
</evidence>
<feature type="transmembrane region" description="Helical" evidence="7">
    <location>
        <begin position="134"/>
        <end position="156"/>
    </location>
</feature>
<dbReference type="PROSITE" id="PS50928">
    <property type="entry name" value="ABC_TM1"/>
    <property type="match status" value="1"/>
</dbReference>
<comment type="caution">
    <text evidence="9">The sequence shown here is derived from an EMBL/GenBank/DDBJ whole genome shotgun (WGS) entry which is preliminary data.</text>
</comment>
<evidence type="ECO:0000256" key="6">
    <source>
        <dbReference type="ARBA" id="ARBA00023136"/>
    </source>
</evidence>
<dbReference type="RefSeq" id="WP_133236947.1">
    <property type="nucleotide sequence ID" value="NZ_SMRT01000037.1"/>
</dbReference>
<evidence type="ECO:0000256" key="2">
    <source>
        <dbReference type="ARBA" id="ARBA00022448"/>
    </source>
</evidence>
<dbReference type="GO" id="GO:0005886">
    <property type="term" value="C:plasma membrane"/>
    <property type="evidence" value="ECO:0007669"/>
    <property type="project" value="UniProtKB-SubCell"/>
</dbReference>
<feature type="transmembrane region" description="Helical" evidence="7">
    <location>
        <begin position="177"/>
        <end position="202"/>
    </location>
</feature>
<evidence type="ECO:0000256" key="4">
    <source>
        <dbReference type="ARBA" id="ARBA00022692"/>
    </source>
</evidence>
<dbReference type="EMBL" id="SMRT01000037">
    <property type="protein sequence ID" value="TDF89437.1"/>
    <property type="molecule type" value="Genomic_DNA"/>
</dbReference>
<dbReference type="Proteomes" id="UP000295636">
    <property type="component" value="Unassembled WGS sequence"/>
</dbReference>
<feature type="transmembrane region" description="Helical" evidence="7">
    <location>
        <begin position="237"/>
        <end position="256"/>
    </location>
</feature>
<dbReference type="PANTHER" id="PTHR32243">
    <property type="entry name" value="MALTOSE TRANSPORT SYSTEM PERMEASE-RELATED"/>
    <property type="match status" value="1"/>
</dbReference>
<comment type="subcellular location">
    <subcellularLocation>
        <location evidence="1 7">Cell membrane</location>
        <topology evidence="1 7">Multi-pass membrane protein</topology>
    </subcellularLocation>
</comment>
<protein>
    <submittedName>
        <fullName evidence="9">Carbohydrate ABC transporter permease</fullName>
    </submittedName>
</protein>
<gene>
    <name evidence="9" type="ORF">E1757_34780</name>
</gene>
<dbReference type="InterPro" id="IPR035906">
    <property type="entry name" value="MetI-like_sf"/>
</dbReference>
<keyword evidence="3" id="KW-1003">Cell membrane</keyword>
<reference evidence="9 10" key="1">
    <citation type="submission" date="2019-03" db="EMBL/GenBank/DDBJ databases">
        <title>This is whole genome sequence of Paenibacillus sp MS74 strain.</title>
        <authorList>
            <person name="Trinh H.N."/>
        </authorList>
    </citation>
    <scope>NUCLEOTIDE SEQUENCE [LARGE SCALE GENOMIC DNA]</scope>
    <source>
        <strain evidence="9 10">MS74</strain>
    </source>
</reference>
<dbReference type="PANTHER" id="PTHR32243:SF18">
    <property type="entry name" value="INNER MEMBRANE ABC TRANSPORTER PERMEASE PROTEIN YCJP"/>
    <property type="match status" value="1"/>
</dbReference>
<dbReference type="Pfam" id="PF00528">
    <property type="entry name" value="BPD_transp_1"/>
    <property type="match status" value="1"/>
</dbReference>
<keyword evidence="2 7" id="KW-0813">Transport</keyword>
<keyword evidence="4 7" id="KW-0812">Transmembrane</keyword>
<dbReference type="SUPFAM" id="SSF161098">
    <property type="entry name" value="MetI-like"/>
    <property type="match status" value="1"/>
</dbReference>
<organism evidence="9 10">
    <name type="scientific">Paenibacillus piri</name>
    <dbReference type="NCBI Taxonomy" id="2547395"/>
    <lineage>
        <taxon>Bacteria</taxon>
        <taxon>Bacillati</taxon>
        <taxon>Bacillota</taxon>
        <taxon>Bacilli</taxon>
        <taxon>Bacillales</taxon>
        <taxon>Paenibacillaceae</taxon>
        <taxon>Paenibacillus</taxon>
    </lineage>
</organism>
<dbReference type="CDD" id="cd06261">
    <property type="entry name" value="TM_PBP2"/>
    <property type="match status" value="1"/>
</dbReference>
<feature type="transmembrane region" description="Helical" evidence="7">
    <location>
        <begin position="7"/>
        <end position="29"/>
    </location>
</feature>
<sequence>MKTLVSLAKYGFLSIYSVFIFFPIIWLAITSIKTNKEIFVASLPSEVTLENFTKVIKEYDLVHYFYNSTVIAASTTVLVVVIASLAGYAFAKYQYPGSSVLLSIIVGLRMVPAITLFIPLYLLFANLHLLDTRFALILGETSASLPFAIWVLYNFFRDLPGELMEASLIDGCSRLQTLLRISLPLASPGMAVVSILTFMGAWNQFLFVLVTTTTNDVQTVPIAIAQMTHEFGIRWDLMSAAGMLYIIPTLLMTFIVQKYIVQGLTMGALKG</sequence>
<evidence type="ECO:0000313" key="10">
    <source>
        <dbReference type="Proteomes" id="UP000295636"/>
    </source>
</evidence>
<evidence type="ECO:0000256" key="3">
    <source>
        <dbReference type="ARBA" id="ARBA00022475"/>
    </source>
</evidence>
<keyword evidence="10" id="KW-1185">Reference proteome</keyword>
<accession>A0A4R5K9B1</accession>
<dbReference type="InterPro" id="IPR050901">
    <property type="entry name" value="BP-dep_ABC_trans_perm"/>
</dbReference>
<dbReference type="InterPro" id="IPR000515">
    <property type="entry name" value="MetI-like"/>
</dbReference>
<evidence type="ECO:0000313" key="9">
    <source>
        <dbReference type="EMBL" id="TDF89437.1"/>
    </source>
</evidence>
<dbReference type="OrthoDB" id="9810086at2"/>
<dbReference type="Gene3D" id="1.10.3720.10">
    <property type="entry name" value="MetI-like"/>
    <property type="match status" value="1"/>
</dbReference>
<feature type="transmembrane region" description="Helical" evidence="7">
    <location>
        <begin position="64"/>
        <end position="88"/>
    </location>
</feature>
<proteinExistence type="inferred from homology"/>
<dbReference type="AlphaFoldDB" id="A0A4R5K9B1"/>
<comment type="similarity">
    <text evidence="7">Belongs to the binding-protein-dependent transport system permease family.</text>
</comment>
<name>A0A4R5K9B1_9BACL</name>
<evidence type="ECO:0000259" key="8">
    <source>
        <dbReference type="PROSITE" id="PS50928"/>
    </source>
</evidence>
<evidence type="ECO:0000256" key="7">
    <source>
        <dbReference type="RuleBase" id="RU363032"/>
    </source>
</evidence>
<dbReference type="GO" id="GO:0055085">
    <property type="term" value="P:transmembrane transport"/>
    <property type="evidence" value="ECO:0007669"/>
    <property type="project" value="InterPro"/>
</dbReference>
<evidence type="ECO:0000256" key="5">
    <source>
        <dbReference type="ARBA" id="ARBA00022989"/>
    </source>
</evidence>
<feature type="transmembrane region" description="Helical" evidence="7">
    <location>
        <begin position="100"/>
        <end position="122"/>
    </location>
</feature>
<keyword evidence="6 7" id="KW-0472">Membrane</keyword>